<dbReference type="SUPFAM" id="SSF53187">
    <property type="entry name" value="Zn-dependent exopeptidases"/>
    <property type="match status" value="1"/>
</dbReference>
<evidence type="ECO:0000259" key="4">
    <source>
        <dbReference type="Pfam" id="PF04389"/>
    </source>
</evidence>
<dbReference type="Pfam" id="PF04389">
    <property type="entry name" value="Peptidase_M28"/>
    <property type="match status" value="1"/>
</dbReference>
<organism evidence="5 6">
    <name type="scientific">Bradyrhizobium ontarionense</name>
    <dbReference type="NCBI Taxonomy" id="2898149"/>
    <lineage>
        <taxon>Bacteria</taxon>
        <taxon>Pseudomonadati</taxon>
        <taxon>Pseudomonadota</taxon>
        <taxon>Alphaproteobacteria</taxon>
        <taxon>Hyphomicrobiales</taxon>
        <taxon>Nitrobacteraceae</taxon>
        <taxon>Bradyrhizobium</taxon>
    </lineage>
</organism>
<evidence type="ECO:0000313" key="5">
    <source>
        <dbReference type="EMBL" id="UFZ02479.1"/>
    </source>
</evidence>
<dbReference type="Gene3D" id="3.40.630.10">
    <property type="entry name" value="Zn peptidases"/>
    <property type="match status" value="1"/>
</dbReference>
<sequence>MTEFWPRWAATAAMAALLVALPAARAAEPQIELWDGQRAMSVIADLLRFTPRAMGEPGHQQTIDYIKAAMAKSAADAVMTQSFTAKADDGKTIPLTNIIARFQVQNPRRVIVATHYDSIIKAYRDAKSPDAPMPGANNSASAVALLLETARVLSLSPKLDVGIDMIFFDGEEGPRSLGAGDPTWRALGSPHFAAHLKDYYPTRKPEKAVDFDMVCDKDLKLQPEPSSLASALPEVKKFWSLGSRIAPSAFSPEPTPYPISDDHTALQQAGIPSFLVIDFDYEPYFNTTQDTIEQCSAQSLETVGRTLLRYLYAP</sequence>
<gene>
    <name evidence="5" type="ORF">LQG66_24730</name>
</gene>
<dbReference type="InterPro" id="IPR007484">
    <property type="entry name" value="Peptidase_M28"/>
</dbReference>
<proteinExistence type="predicted"/>
<protein>
    <submittedName>
        <fullName evidence="5">M28 family peptidase</fullName>
    </submittedName>
</protein>
<evidence type="ECO:0000313" key="6">
    <source>
        <dbReference type="Proteomes" id="UP001431010"/>
    </source>
</evidence>
<keyword evidence="6" id="KW-1185">Reference proteome</keyword>
<feature type="signal peptide" evidence="3">
    <location>
        <begin position="1"/>
        <end position="26"/>
    </location>
</feature>
<keyword evidence="1" id="KW-0808">Transferase</keyword>
<evidence type="ECO:0000256" key="3">
    <source>
        <dbReference type="SAM" id="SignalP"/>
    </source>
</evidence>
<dbReference type="PANTHER" id="PTHR12283">
    <property type="entry name" value="GLUTAMINYL-PEPTIDE CYCLOTRANSFERASE"/>
    <property type="match status" value="1"/>
</dbReference>
<name>A0ABY3R5S0_9BRAD</name>
<feature type="chain" id="PRO_5046132084" evidence="3">
    <location>
        <begin position="27"/>
        <end position="314"/>
    </location>
</feature>
<keyword evidence="2" id="KW-0012">Acyltransferase</keyword>
<feature type="domain" description="Peptidase M28" evidence="4">
    <location>
        <begin position="97"/>
        <end position="310"/>
    </location>
</feature>
<reference evidence="5" key="1">
    <citation type="journal article" date="2024" name="Antonie Van Leeuwenhoek">
        <title>Bradyrhizobium ontarionense sp. nov., a novel bacterial symbiont isolated from Aeschynomene indica (Indian jointvetch), harbours photosynthesis, nitrogen fixation and nitrous oxide (N2O) reductase genes.</title>
        <authorList>
            <person name="Bromfield E.S.P."/>
            <person name="Cloutier S."/>
        </authorList>
    </citation>
    <scope>NUCLEOTIDE SEQUENCE</scope>
    <source>
        <strain evidence="5">A19</strain>
    </source>
</reference>
<accession>A0ABY3R5S0</accession>
<keyword evidence="3" id="KW-0732">Signal</keyword>
<evidence type="ECO:0000256" key="2">
    <source>
        <dbReference type="ARBA" id="ARBA00023315"/>
    </source>
</evidence>
<dbReference type="PANTHER" id="PTHR12283:SF6">
    <property type="entry name" value="GLUTAMINYL-PEPTIDE CYCLOTRANSFERASE-RELATED"/>
    <property type="match status" value="1"/>
</dbReference>
<evidence type="ECO:0000256" key="1">
    <source>
        <dbReference type="ARBA" id="ARBA00022679"/>
    </source>
</evidence>
<dbReference type="InterPro" id="IPR040234">
    <property type="entry name" value="QC/QCL"/>
</dbReference>
<dbReference type="Proteomes" id="UP001431010">
    <property type="component" value="Chromosome"/>
</dbReference>
<dbReference type="EMBL" id="CP088156">
    <property type="protein sequence ID" value="UFZ02479.1"/>
    <property type="molecule type" value="Genomic_DNA"/>
</dbReference>
<dbReference type="RefSeq" id="WP_231318268.1">
    <property type="nucleotide sequence ID" value="NZ_CP088156.1"/>
</dbReference>